<evidence type="ECO:0000313" key="4">
    <source>
        <dbReference type="Proteomes" id="UP000284605"/>
    </source>
</evidence>
<dbReference type="RefSeq" id="WP_119775631.1">
    <property type="nucleotide sequence ID" value="NZ_QYUK01000008.1"/>
</dbReference>
<dbReference type="PANTHER" id="PTHR46401:SF2">
    <property type="entry name" value="GLYCOSYLTRANSFERASE WBBK-RELATED"/>
    <property type="match status" value="1"/>
</dbReference>
<comment type="caution">
    <text evidence="3">The sequence shown here is derived from an EMBL/GenBank/DDBJ whole genome shotgun (WGS) entry which is preliminary data.</text>
</comment>
<dbReference type="SUPFAM" id="SSF53756">
    <property type="entry name" value="UDP-Glycosyltransferase/glycogen phosphorylase"/>
    <property type="match status" value="1"/>
</dbReference>
<reference evidence="3 4" key="1">
    <citation type="submission" date="2018-09" db="EMBL/GenBank/DDBJ databases">
        <authorList>
            <person name="Zhu H."/>
        </authorList>
    </citation>
    <scope>NUCLEOTIDE SEQUENCE [LARGE SCALE GENOMIC DNA]</scope>
    <source>
        <strain evidence="3 4">K1W22B-8</strain>
    </source>
</reference>
<dbReference type="OrthoDB" id="9790710at2"/>
<gene>
    <name evidence="3" type="ORF">D3874_01315</name>
</gene>
<feature type="domain" description="Glycosyl transferase family 1" evidence="2">
    <location>
        <begin position="231"/>
        <end position="355"/>
    </location>
</feature>
<evidence type="ECO:0000259" key="2">
    <source>
        <dbReference type="Pfam" id="PF00534"/>
    </source>
</evidence>
<name>A0A418WTA5_9PROT</name>
<dbReference type="AlphaFoldDB" id="A0A418WTA5"/>
<dbReference type="InterPro" id="IPR001296">
    <property type="entry name" value="Glyco_trans_1"/>
</dbReference>
<evidence type="ECO:0000256" key="1">
    <source>
        <dbReference type="ARBA" id="ARBA00022679"/>
    </source>
</evidence>
<dbReference type="GO" id="GO:0016757">
    <property type="term" value="F:glycosyltransferase activity"/>
    <property type="evidence" value="ECO:0007669"/>
    <property type="project" value="InterPro"/>
</dbReference>
<dbReference type="CDD" id="cd03809">
    <property type="entry name" value="GT4_MtfB-like"/>
    <property type="match status" value="1"/>
</dbReference>
<proteinExistence type="predicted"/>
<protein>
    <submittedName>
        <fullName evidence="3">Glycosyltransferase family 1 protein</fullName>
    </submittedName>
</protein>
<dbReference type="Pfam" id="PF00534">
    <property type="entry name" value="Glycos_transf_1"/>
    <property type="match status" value="1"/>
</dbReference>
<organism evidence="3 4">
    <name type="scientific">Oleomonas cavernae</name>
    <dbReference type="NCBI Taxonomy" id="2320859"/>
    <lineage>
        <taxon>Bacteria</taxon>
        <taxon>Pseudomonadati</taxon>
        <taxon>Pseudomonadota</taxon>
        <taxon>Alphaproteobacteria</taxon>
        <taxon>Acetobacterales</taxon>
        <taxon>Acetobacteraceae</taxon>
        <taxon>Oleomonas</taxon>
    </lineage>
</organism>
<dbReference type="Proteomes" id="UP000284605">
    <property type="component" value="Unassembled WGS sequence"/>
</dbReference>
<dbReference type="Gene3D" id="3.40.50.2000">
    <property type="entry name" value="Glycogen Phosphorylase B"/>
    <property type="match status" value="1"/>
</dbReference>
<sequence>MAKILLDISRLVGRDPERPPSGIDRMEYAYLCHFLNQPRQRVGFFTIRGNGFRRITWEDAYERRDDIAANWIDRVNPDLHRRLRRFSPLMDRFVKAGERLIGERAEPVPEVKGRAMFKRGAPSSILLSVSHGGIDKKGLWENLKQRFDARLAVYLHDLIPYHHPEFARAGEDRRHVARLETMINTSDLVLTNSHVTAHDFKAFCAQTEQSPPPIKVLPLGVAPVYRNLKPTPHQEAVPWFIMIGTIEPRKNHNLLLAIWRRLHGILGDKTPKLILIGRRGWEIENTERILDRCVALRDCVVELPSLSDAQLIELLRRANALLFPSFVEGYGLPIAEALTVGIPVICSDIPAFHEVGGDVPDFIDPLDGPKWLDTILDYASGQSAARAAQIERIKNYQPPSWERHFSMLEASLARHCGLDSPAGQLAQASTAVLDAAPDPFAVTPGD</sequence>
<dbReference type="PANTHER" id="PTHR46401">
    <property type="entry name" value="GLYCOSYLTRANSFERASE WBBK-RELATED"/>
    <property type="match status" value="1"/>
</dbReference>
<dbReference type="EMBL" id="QYUK01000008">
    <property type="protein sequence ID" value="RJF94503.1"/>
    <property type="molecule type" value="Genomic_DNA"/>
</dbReference>
<accession>A0A418WTA5</accession>
<keyword evidence="1 3" id="KW-0808">Transferase</keyword>
<keyword evidence="4" id="KW-1185">Reference proteome</keyword>
<evidence type="ECO:0000313" key="3">
    <source>
        <dbReference type="EMBL" id="RJF94503.1"/>
    </source>
</evidence>